<dbReference type="InterPro" id="IPR010730">
    <property type="entry name" value="HET"/>
</dbReference>
<sequence length="355" mass="39684">MRLINSITLQLEFISDWIPDYVILSHTWGEEEVSFQDIQGPDVDKMKGHIKLQNFCAQAARDCFDYAWMDTCCIDKCSSAELSEAINSMYKWYNLAKICYAYLENVTVSSNTSDLQILELLRPRRWFTRGWTLQELIAPSQVEFYGKTWNNIGSKRSLRNTLCDITGIDIHVLGGEEPIFQNFVDCIRLIAVTPSNLNTMPYEDVCKICQGYPVYGIETVAPLASKAKSFRFIYVSGAKAERDQTKKAWVLREYGLMRGKTESMILSHAAASNKAIEAWVAKPGLINVPGQDSYTASIGKAILCAVVDLPKVDVSQMAACLINQAVEGFEKETLPNGDLVRIGETALAGPENETS</sequence>
<accession>A0A8H4VZY1</accession>
<dbReference type="Gene3D" id="3.40.50.720">
    <property type="entry name" value="NAD(P)-binding Rossmann-like Domain"/>
    <property type="match status" value="1"/>
</dbReference>
<reference evidence="2 3" key="1">
    <citation type="submission" date="2020-03" db="EMBL/GenBank/DDBJ databases">
        <title>Draft Genome Sequence of Cudoniella acicularis.</title>
        <authorList>
            <person name="Buettner E."/>
            <person name="Kellner H."/>
        </authorList>
    </citation>
    <scope>NUCLEOTIDE SEQUENCE [LARGE SCALE GENOMIC DNA]</scope>
    <source>
        <strain evidence="2 3">DSM 108380</strain>
    </source>
</reference>
<dbReference type="Proteomes" id="UP000566819">
    <property type="component" value="Unassembled WGS sequence"/>
</dbReference>
<protein>
    <recommendedName>
        <fullName evidence="1">Heterokaryon incompatibility domain-containing protein</fullName>
    </recommendedName>
</protein>
<dbReference type="AlphaFoldDB" id="A0A8H4VZY1"/>
<dbReference type="Pfam" id="PF06985">
    <property type="entry name" value="HET"/>
    <property type="match status" value="1"/>
</dbReference>
<keyword evidence="3" id="KW-1185">Reference proteome</keyword>
<evidence type="ECO:0000259" key="1">
    <source>
        <dbReference type="Pfam" id="PF06985"/>
    </source>
</evidence>
<evidence type="ECO:0000313" key="2">
    <source>
        <dbReference type="EMBL" id="KAF4628527.1"/>
    </source>
</evidence>
<gene>
    <name evidence="2" type="ORF">G7Y89_g9630</name>
</gene>
<dbReference type="PANTHER" id="PTHR10622:SF10">
    <property type="entry name" value="HET DOMAIN-CONTAINING PROTEIN"/>
    <property type="match status" value="1"/>
</dbReference>
<organism evidence="2 3">
    <name type="scientific">Cudoniella acicularis</name>
    <dbReference type="NCBI Taxonomy" id="354080"/>
    <lineage>
        <taxon>Eukaryota</taxon>
        <taxon>Fungi</taxon>
        <taxon>Dikarya</taxon>
        <taxon>Ascomycota</taxon>
        <taxon>Pezizomycotina</taxon>
        <taxon>Leotiomycetes</taxon>
        <taxon>Helotiales</taxon>
        <taxon>Tricladiaceae</taxon>
        <taxon>Cudoniella</taxon>
    </lineage>
</organism>
<dbReference type="EMBL" id="JAAMPI010000801">
    <property type="protein sequence ID" value="KAF4628527.1"/>
    <property type="molecule type" value="Genomic_DNA"/>
</dbReference>
<evidence type="ECO:0000313" key="3">
    <source>
        <dbReference type="Proteomes" id="UP000566819"/>
    </source>
</evidence>
<dbReference type="OrthoDB" id="3535423at2759"/>
<dbReference type="PANTHER" id="PTHR10622">
    <property type="entry name" value="HET DOMAIN-CONTAINING PROTEIN"/>
    <property type="match status" value="1"/>
</dbReference>
<name>A0A8H4VZY1_9HELO</name>
<feature type="domain" description="Heterokaryon incompatibility" evidence="1">
    <location>
        <begin position="21"/>
        <end position="110"/>
    </location>
</feature>
<comment type="caution">
    <text evidence="2">The sequence shown here is derived from an EMBL/GenBank/DDBJ whole genome shotgun (WGS) entry which is preliminary data.</text>
</comment>
<proteinExistence type="predicted"/>